<evidence type="ECO:0000313" key="2">
    <source>
        <dbReference type="EMBL" id="QJB02692.1"/>
    </source>
</evidence>
<gene>
    <name evidence="1" type="ORF">MM171A01259_0011</name>
    <name evidence="2" type="ORF">MM171B01091_0010</name>
</gene>
<name>A0A6M3LZV4_9ZZZZ</name>
<organism evidence="1">
    <name type="scientific">viral metagenome</name>
    <dbReference type="NCBI Taxonomy" id="1070528"/>
    <lineage>
        <taxon>unclassified sequences</taxon>
        <taxon>metagenomes</taxon>
        <taxon>organismal metagenomes</taxon>
    </lineage>
</organism>
<dbReference type="EMBL" id="MT143634">
    <property type="protein sequence ID" value="QJA99194.1"/>
    <property type="molecule type" value="Genomic_DNA"/>
</dbReference>
<protein>
    <recommendedName>
        <fullName evidence="3">Antitoxin</fullName>
    </recommendedName>
</protein>
<evidence type="ECO:0008006" key="3">
    <source>
        <dbReference type="Google" id="ProtNLM"/>
    </source>
</evidence>
<dbReference type="EMBL" id="MT143801">
    <property type="protein sequence ID" value="QJB02692.1"/>
    <property type="molecule type" value="Genomic_DNA"/>
</dbReference>
<sequence>MSKVIKVEDGIYTALDRLRVGRQTFSDVCDDLLKSRLLILEAMNMLEGQIKFREWQRGKLEKLAVAQEG</sequence>
<proteinExistence type="predicted"/>
<evidence type="ECO:0000313" key="1">
    <source>
        <dbReference type="EMBL" id="QJA99194.1"/>
    </source>
</evidence>
<reference evidence="1" key="1">
    <citation type="submission" date="2020-03" db="EMBL/GenBank/DDBJ databases">
        <title>The deep terrestrial virosphere.</title>
        <authorList>
            <person name="Holmfeldt K."/>
            <person name="Nilsson E."/>
            <person name="Simone D."/>
            <person name="Lopez-Fernandez M."/>
            <person name="Wu X."/>
            <person name="de Brujin I."/>
            <person name="Lundin D."/>
            <person name="Andersson A."/>
            <person name="Bertilsson S."/>
            <person name="Dopson M."/>
        </authorList>
    </citation>
    <scope>NUCLEOTIDE SEQUENCE</scope>
    <source>
        <strain evidence="1">MM171A01259</strain>
        <strain evidence="2">MM171B01091</strain>
    </source>
</reference>
<dbReference type="AlphaFoldDB" id="A0A6M3LZV4"/>
<accession>A0A6M3LZV4</accession>